<sequence length="292" mass="33982">MNAPPSFLTHELTIVTVLVGSEKKPFYLYKEVLCHHSEYFRNAFNGEFREASKRELVLDDTNVETFRYVAQWLHDQGNNTPLTRQYWVFHNLRLVDNLKKHTSAPLATHSSPDSQNSNGNDEGVPMPSPSSLASAAAENLLNLYIFADRYDIRELRNDIMDVWRYEEIASDPYPDPGLDNNVFLRAILSTPSQSTLRRYLLKRHATSINWHTATRKKWLGEIWDQLPSDFTLDFLCMQSAHVKASKRPLYKDFWEWCNYHEHESDQESTECALEVSKLRTALETLGTLKRKR</sequence>
<dbReference type="EMBL" id="ML978126">
    <property type="protein sequence ID" value="KAF2099239.1"/>
    <property type="molecule type" value="Genomic_DNA"/>
</dbReference>
<dbReference type="InterPro" id="IPR011333">
    <property type="entry name" value="SKP1/BTB/POZ_sf"/>
</dbReference>
<dbReference type="Pfam" id="PF00651">
    <property type="entry name" value="BTB"/>
    <property type="match status" value="1"/>
</dbReference>
<dbReference type="InterPro" id="IPR000210">
    <property type="entry name" value="BTB/POZ_dom"/>
</dbReference>
<gene>
    <name evidence="3" type="ORF">NA57DRAFT_76469</name>
</gene>
<dbReference type="SMART" id="SM00225">
    <property type="entry name" value="BTB"/>
    <property type="match status" value="1"/>
</dbReference>
<dbReference type="AlphaFoldDB" id="A0A9P4IE71"/>
<name>A0A9P4IE71_9PEZI</name>
<keyword evidence="4" id="KW-1185">Reference proteome</keyword>
<dbReference type="PANTHER" id="PTHR47843:SF2">
    <property type="entry name" value="BTB DOMAIN-CONTAINING PROTEIN"/>
    <property type="match status" value="1"/>
</dbReference>
<protein>
    <recommendedName>
        <fullName evidence="2">BTB domain-containing protein</fullName>
    </recommendedName>
</protein>
<dbReference type="PROSITE" id="PS50097">
    <property type="entry name" value="BTB"/>
    <property type="match status" value="1"/>
</dbReference>
<evidence type="ECO:0000313" key="4">
    <source>
        <dbReference type="Proteomes" id="UP000799772"/>
    </source>
</evidence>
<dbReference type="Gene3D" id="3.30.710.10">
    <property type="entry name" value="Potassium Channel Kv1.1, Chain A"/>
    <property type="match status" value="1"/>
</dbReference>
<dbReference type="CDD" id="cd18186">
    <property type="entry name" value="BTB_POZ_ZBTB_KLHL-like"/>
    <property type="match status" value="1"/>
</dbReference>
<feature type="domain" description="BTB" evidence="2">
    <location>
        <begin position="13"/>
        <end position="82"/>
    </location>
</feature>
<feature type="region of interest" description="Disordered" evidence="1">
    <location>
        <begin position="103"/>
        <end position="131"/>
    </location>
</feature>
<dbReference type="OrthoDB" id="194443at2759"/>
<reference evidence="3" key="1">
    <citation type="journal article" date="2020" name="Stud. Mycol.">
        <title>101 Dothideomycetes genomes: a test case for predicting lifestyles and emergence of pathogens.</title>
        <authorList>
            <person name="Haridas S."/>
            <person name="Albert R."/>
            <person name="Binder M."/>
            <person name="Bloem J."/>
            <person name="Labutti K."/>
            <person name="Salamov A."/>
            <person name="Andreopoulos B."/>
            <person name="Baker S."/>
            <person name="Barry K."/>
            <person name="Bills G."/>
            <person name="Bluhm B."/>
            <person name="Cannon C."/>
            <person name="Castanera R."/>
            <person name="Culley D."/>
            <person name="Daum C."/>
            <person name="Ezra D."/>
            <person name="Gonzalez J."/>
            <person name="Henrissat B."/>
            <person name="Kuo A."/>
            <person name="Liang C."/>
            <person name="Lipzen A."/>
            <person name="Lutzoni F."/>
            <person name="Magnuson J."/>
            <person name="Mondo S."/>
            <person name="Nolan M."/>
            <person name="Ohm R."/>
            <person name="Pangilinan J."/>
            <person name="Park H.-J."/>
            <person name="Ramirez L."/>
            <person name="Alfaro M."/>
            <person name="Sun H."/>
            <person name="Tritt A."/>
            <person name="Yoshinaga Y."/>
            <person name="Zwiers L.-H."/>
            <person name="Turgeon B."/>
            <person name="Goodwin S."/>
            <person name="Spatafora J."/>
            <person name="Crous P."/>
            <person name="Grigoriev I."/>
        </authorList>
    </citation>
    <scope>NUCLEOTIDE SEQUENCE</scope>
    <source>
        <strain evidence="3">CBS 133067</strain>
    </source>
</reference>
<accession>A0A9P4IE71</accession>
<comment type="caution">
    <text evidence="3">The sequence shown here is derived from an EMBL/GenBank/DDBJ whole genome shotgun (WGS) entry which is preliminary data.</text>
</comment>
<evidence type="ECO:0000313" key="3">
    <source>
        <dbReference type="EMBL" id="KAF2099239.1"/>
    </source>
</evidence>
<proteinExistence type="predicted"/>
<evidence type="ECO:0000256" key="1">
    <source>
        <dbReference type="SAM" id="MobiDB-lite"/>
    </source>
</evidence>
<feature type="compositionally biased region" description="Polar residues" evidence="1">
    <location>
        <begin position="108"/>
        <end position="120"/>
    </location>
</feature>
<dbReference type="PANTHER" id="PTHR47843">
    <property type="entry name" value="BTB DOMAIN-CONTAINING PROTEIN-RELATED"/>
    <property type="match status" value="1"/>
</dbReference>
<organism evidence="3 4">
    <name type="scientific">Rhizodiscina lignyota</name>
    <dbReference type="NCBI Taxonomy" id="1504668"/>
    <lineage>
        <taxon>Eukaryota</taxon>
        <taxon>Fungi</taxon>
        <taxon>Dikarya</taxon>
        <taxon>Ascomycota</taxon>
        <taxon>Pezizomycotina</taxon>
        <taxon>Dothideomycetes</taxon>
        <taxon>Pleosporomycetidae</taxon>
        <taxon>Aulographales</taxon>
        <taxon>Rhizodiscinaceae</taxon>
        <taxon>Rhizodiscina</taxon>
    </lineage>
</organism>
<dbReference type="Proteomes" id="UP000799772">
    <property type="component" value="Unassembled WGS sequence"/>
</dbReference>
<dbReference type="SUPFAM" id="SSF54695">
    <property type="entry name" value="POZ domain"/>
    <property type="match status" value="1"/>
</dbReference>
<evidence type="ECO:0000259" key="2">
    <source>
        <dbReference type="PROSITE" id="PS50097"/>
    </source>
</evidence>